<evidence type="ECO:0000256" key="8">
    <source>
        <dbReference type="ARBA" id="ARBA00049982"/>
    </source>
</evidence>
<dbReference type="PANTHER" id="PTHR18849">
    <property type="entry name" value="LEUCINE RICH REPEAT PROTEIN"/>
    <property type="match status" value="1"/>
</dbReference>
<name>A0A9J7CTN7_MUSDO</name>
<keyword evidence="5" id="KW-0677">Repeat</keyword>
<evidence type="ECO:0000256" key="4">
    <source>
        <dbReference type="ARBA" id="ARBA00022614"/>
    </source>
</evidence>
<organism evidence="10 11">
    <name type="scientific">Musca domestica</name>
    <name type="common">House fly</name>
    <dbReference type="NCBI Taxonomy" id="7370"/>
    <lineage>
        <taxon>Eukaryota</taxon>
        <taxon>Metazoa</taxon>
        <taxon>Ecdysozoa</taxon>
        <taxon>Arthropoda</taxon>
        <taxon>Hexapoda</taxon>
        <taxon>Insecta</taxon>
        <taxon>Pterygota</taxon>
        <taxon>Neoptera</taxon>
        <taxon>Endopterygota</taxon>
        <taxon>Diptera</taxon>
        <taxon>Brachycera</taxon>
        <taxon>Muscomorpha</taxon>
        <taxon>Muscoidea</taxon>
        <taxon>Muscidae</taxon>
        <taxon>Musca</taxon>
    </lineage>
</organism>
<dbReference type="SMART" id="SM00365">
    <property type="entry name" value="LRR_SD22"/>
    <property type="match status" value="2"/>
</dbReference>
<comment type="subcellular location">
    <subcellularLocation>
        <location evidence="1">Cell projection</location>
        <location evidence="1">Cilium</location>
    </subcellularLocation>
    <subcellularLocation>
        <location evidence="2">Cytoplasm</location>
    </subcellularLocation>
</comment>
<dbReference type="RefSeq" id="XP_005183341.2">
    <property type="nucleotide sequence ID" value="XM_005183284.3"/>
</dbReference>
<keyword evidence="3" id="KW-0963">Cytoplasm</keyword>
<dbReference type="eggNOG" id="KOG0531">
    <property type="taxonomic scope" value="Eukaryota"/>
</dbReference>
<dbReference type="SUPFAM" id="SSF52058">
    <property type="entry name" value="L domain-like"/>
    <property type="match status" value="1"/>
</dbReference>
<sequence length="419" mass="48979">MSSWKPNKFVIFCILIKKKKQLKTDMVRITEELVRKKSEHNEMLIGTLEELSLHQEDIERIEHLQNWCRDLKILLLQSNLIAKIENLYKLKRLEYLNLALNNIERVENLQPLESLNKLDLTLNFIGELTSIECLTENYNLKTLILTGNPCSDYPNYREYVIGTLTQLESLDCQDVTATQKLQAKPHLREYRAIIVQRQAVYAMQRDEQKIRFLQQKQQLEAKMSTIEDESERIKTFWDSTSENCPEIRIEMARYQKQCRNKKNTGETEKPIKKEPTLFAPCGRPYNLNKPELTFKLKDEANEYILELDVYKYLETSHLKVDVEINYIRVVVKGKIFQIALNEEVKPYAATVRRSQITGQLVITAPKLNENKLLAFKPEGKSLDECNQKAATRQRATLNGTVDIKNICNKRNNDEIPDLI</sequence>
<reference evidence="11" key="1">
    <citation type="submission" date="2025-08" db="UniProtKB">
        <authorList>
            <consortium name="RefSeq"/>
        </authorList>
    </citation>
    <scope>IDENTIFICATION</scope>
    <source>
        <strain evidence="11">Aabys</strain>
        <tissue evidence="11">Whole body</tissue>
    </source>
</reference>
<evidence type="ECO:0000256" key="3">
    <source>
        <dbReference type="ARBA" id="ARBA00022490"/>
    </source>
</evidence>
<dbReference type="Pfam" id="PF14580">
    <property type="entry name" value="LRR_9"/>
    <property type="match status" value="1"/>
</dbReference>
<keyword evidence="6" id="KW-0969">Cilium</keyword>
<dbReference type="VEuPathDB" id="VectorBase:MDOMA2_006090"/>
<keyword evidence="4" id="KW-0433">Leucine-rich repeat</keyword>
<dbReference type="OrthoDB" id="10250990at2759"/>
<feature type="domain" description="Dynein axonemal assembly factor 11-like CS" evidence="9">
    <location>
        <begin position="249"/>
        <end position="366"/>
    </location>
</feature>
<evidence type="ECO:0000256" key="1">
    <source>
        <dbReference type="ARBA" id="ARBA00004138"/>
    </source>
</evidence>
<evidence type="ECO:0000256" key="7">
    <source>
        <dbReference type="ARBA" id="ARBA00023273"/>
    </source>
</evidence>
<evidence type="ECO:0000313" key="11">
    <source>
        <dbReference type="RefSeq" id="XP_005183341.2"/>
    </source>
</evidence>
<dbReference type="PANTHER" id="PTHR18849:SF0">
    <property type="entry name" value="CILIA- AND FLAGELLA-ASSOCIATED PROTEIN 410-RELATED"/>
    <property type="match status" value="1"/>
</dbReference>
<dbReference type="STRING" id="7370.A0A1I8MFE6"/>
<keyword evidence="7" id="KW-0966">Cell projection</keyword>
<dbReference type="InterPro" id="IPR056496">
    <property type="entry name" value="CS_DNAAF11_C"/>
</dbReference>
<dbReference type="PROSITE" id="PS51450">
    <property type="entry name" value="LRR"/>
    <property type="match status" value="3"/>
</dbReference>
<dbReference type="InterPro" id="IPR001611">
    <property type="entry name" value="Leu-rich_rpt"/>
</dbReference>
<dbReference type="Gene3D" id="3.80.10.10">
    <property type="entry name" value="Ribonuclease Inhibitor"/>
    <property type="match status" value="1"/>
</dbReference>
<protein>
    <submittedName>
        <fullName evidence="11">Protein tilB</fullName>
    </submittedName>
</protein>
<evidence type="ECO:0000259" key="9">
    <source>
        <dbReference type="Pfam" id="PF23602"/>
    </source>
</evidence>
<dbReference type="Pfam" id="PF23602">
    <property type="entry name" value="CS_DNAAF11_C"/>
    <property type="match status" value="1"/>
</dbReference>
<dbReference type="InterPro" id="IPR032675">
    <property type="entry name" value="LRR_dom_sf"/>
</dbReference>
<evidence type="ECO:0000256" key="2">
    <source>
        <dbReference type="ARBA" id="ARBA00004496"/>
    </source>
</evidence>
<dbReference type="VEuPathDB" id="VectorBase:MDOA004351"/>
<proteinExistence type="inferred from homology"/>
<evidence type="ECO:0000256" key="6">
    <source>
        <dbReference type="ARBA" id="ARBA00023069"/>
    </source>
</evidence>
<keyword evidence="10" id="KW-1185">Reference proteome</keyword>
<dbReference type="Proteomes" id="UP001652621">
    <property type="component" value="Unplaced"/>
</dbReference>
<accession>A0A9J7CTN7</accession>
<comment type="similarity">
    <text evidence="8">Belongs to the tilB family.</text>
</comment>
<evidence type="ECO:0000313" key="10">
    <source>
        <dbReference type="Proteomes" id="UP001652621"/>
    </source>
</evidence>
<dbReference type="GeneID" id="101899862"/>
<gene>
    <name evidence="11" type="primary">LOC101899862</name>
</gene>
<evidence type="ECO:0000256" key="5">
    <source>
        <dbReference type="ARBA" id="ARBA00022737"/>
    </source>
</evidence>